<dbReference type="AlphaFoldDB" id="A0A084V9Z9"/>
<dbReference type="EnsemblMetazoa" id="ASIC000208-RA">
    <property type="protein sequence ID" value="ASIC000208-PA"/>
    <property type="gene ID" value="ASIC000208"/>
</dbReference>
<sequence length="204" mass="23732">MDSEDRARIDSNLDRVRSNEENLKRRLESEVGVATTLYDMVANASKDIDEKLGKNNEALQIARKEWKEGIRDMNHHRQMIRMEQELVKLNLWIVQLMNGINRKQRIALTALVKKKIPLSDLIIIVRPVEFMKEMKRLEHSLPLNLGFPRKSNDEINFRIMGLIKQRAVAINRGIIEIHFHVPIVDYGKYRTIKGVVSPQLKGIC</sequence>
<dbReference type="EMBL" id="KE523925">
    <property type="protein sequence ID" value="KFB34793.1"/>
    <property type="molecule type" value="Genomic_DNA"/>
</dbReference>
<evidence type="ECO:0000313" key="1">
    <source>
        <dbReference type="EMBL" id="KFB34793.1"/>
    </source>
</evidence>
<organism evidence="1">
    <name type="scientific">Anopheles sinensis</name>
    <name type="common">Mosquito</name>
    <dbReference type="NCBI Taxonomy" id="74873"/>
    <lineage>
        <taxon>Eukaryota</taxon>
        <taxon>Metazoa</taxon>
        <taxon>Ecdysozoa</taxon>
        <taxon>Arthropoda</taxon>
        <taxon>Hexapoda</taxon>
        <taxon>Insecta</taxon>
        <taxon>Pterygota</taxon>
        <taxon>Neoptera</taxon>
        <taxon>Endopterygota</taxon>
        <taxon>Diptera</taxon>
        <taxon>Nematocera</taxon>
        <taxon>Culicoidea</taxon>
        <taxon>Culicidae</taxon>
        <taxon>Anophelinae</taxon>
        <taxon>Anopheles</taxon>
    </lineage>
</organism>
<name>A0A084V9Z9_ANOSI</name>
<dbReference type="EMBL" id="ATLV01000959">
    <property type="status" value="NOT_ANNOTATED_CDS"/>
    <property type="molecule type" value="Genomic_DNA"/>
</dbReference>
<evidence type="ECO:0000313" key="2">
    <source>
        <dbReference type="EnsemblMetazoa" id="ASIC000208-PA"/>
    </source>
</evidence>
<gene>
    <name evidence="1" type="ORF">ZHAS_00000208</name>
</gene>
<dbReference type="OrthoDB" id="7765328at2759"/>
<dbReference type="VEuPathDB" id="VectorBase:ASIC000208"/>
<proteinExistence type="predicted"/>
<accession>A0A084V9Z9</accession>
<protein>
    <submittedName>
        <fullName evidence="1 2">Uncharacterized protein</fullName>
    </submittedName>
</protein>
<reference evidence="2" key="2">
    <citation type="submission" date="2020-05" db="UniProtKB">
        <authorList>
            <consortium name="EnsemblMetazoa"/>
        </authorList>
    </citation>
    <scope>IDENTIFICATION</scope>
</reference>
<evidence type="ECO:0000313" key="3">
    <source>
        <dbReference type="Proteomes" id="UP000030765"/>
    </source>
</evidence>
<dbReference type="Proteomes" id="UP000030765">
    <property type="component" value="Unassembled WGS sequence"/>
</dbReference>
<keyword evidence="3" id="KW-1185">Reference proteome</keyword>
<reference evidence="1 3" key="1">
    <citation type="journal article" date="2014" name="BMC Genomics">
        <title>Genome sequence of Anopheles sinensis provides insight into genetics basis of mosquito competence for malaria parasites.</title>
        <authorList>
            <person name="Zhou D."/>
            <person name="Zhang D."/>
            <person name="Ding G."/>
            <person name="Shi L."/>
            <person name="Hou Q."/>
            <person name="Ye Y."/>
            <person name="Xu Y."/>
            <person name="Zhou H."/>
            <person name="Xiong C."/>
            <person name="Li S."/>
            <person name="Yu J."/>
            <person name="Hong S."/>
            <person name="Yu X."/>
            <person name="Zou P."/>
            <person name="Chen C."/>
            <person name="Chang X."/>
            <person name="Wang W."/>
            <person name="Lv Y."/>
            <person name="Sun Y."/>
            <person name="Ma L."/>
            <person name="Shen B."/>
            <person name="Zhu C."/>
        </authorList>
    </citation>
    <scope>NUCLEOTIDE SEQUENCE [LARGE SCALE GENOMIC DNA]</scope>
</reference>